<organism evidence="2 3">
    <name type="scientific">Periconia digitata</name>
    <dbReference type="NCBI Taxonomy" id="1303443"/>
    <lineage>
        <taxon>Eukaryota</taxon>
        <taxon>Fungi</taxon>
        <taxon>Dikarya</taxon>
        <taxon>Ascomycota</taxon>
        <taxon>Pezizomycotina</taxon>
        <taxon>Dothideomycetes</taxon>
        <taxon>Pleosporomycetidae</taxon>
        <taxon>Pleosporales</taxon>
        <taxon>Massarineae</taxon>
        <taxon>Periconiaceae</taxon>
        <taxon>Periconia</taxon>
    </lineage>
</organism>
<proteinExistence type="predicted"/>
<dbReference type="AlphaFoldDB" id="A0A9W4UTM4"/>
<feature type="transmembrane region" description="Helical" evidence="1">
    <location>
        <begin position="6"/>
        <end position="34"/>
    </location>
</feature>
<name>A0A9W4UTM4_9PLEO</name>
<keyword evidence="1" id="KW-1133">Transmembrane helix</keyword>
<evidence type="ECO:0000256" key="1">
    <source>
        <dbReference type="SAM" id="Phobius"/>
    </source>
</evidence>
<comment type="caution">
    <text evidence="2">The sequence shown here is derived from an EMBL/GenBank/DDBJ whole genome shotgun (WGS) entry which is preliminary data.</text>
</comment>
<evidence type="ECO:0000313" key="2">
    <source>
        <dbReference type="EMBL" id="CAI6340751.1"/>
    </source>
</evidence>
<accession>A0A9W4UTM4</accession>
<reference evidence="2" key="1">
    <citation type="submission" date="2023-01" db="EMBL/GenBank/DDBJ databases">
        <authorList>
            <person name="Van Ghelder C."/>
            <person name="Rancurel C."/>
        </authorList>
    </citation>
    <scope>NUCLEOTIDE SEQUENCE</scope>
    <source>
        <strain evidence="2">CNCM I-4278</strain>
    </source>
</reference>
<protein>
    <submittedName>
        <fullName evidence="2">Uncharacterized protein</fullName>
    </submittedName>
</protein>
<keyword evidence="1" id="KW-0812">Transmembrane</keyword>
<sequence length="54" mass="6387">MRGIVLGLLVCFSVLYIVLVLVFLFFCFLFFYFVSFRILLICLFWEGFACSLFP</sequence>
<keyword evidence="3" id="KW-1185">Reference proteome</keyword>
<dbReference type="Proteomes" id="UP001152607">
    <property type="component" value="Unassembled WGS sequence"/>
</dbReference>
<keyword evidence="1" id="KW-0472">Membrane</keyword>
<dbReference type="EMBL" id="CAOQHR010000011">
    <property type="protein sequence ID" value="CAI6340751.1"/>
    <property type="molecule type" value="Genomic_DNA"/>
</dbReference>
<evidence type="ECO:0000313" key="3">
    <source>
        <dbReference type="Proteomes" id="UP001152607"/>
    </source>
</evidence>
<gene>
    <name evidence="2" type="ORF">PDIGIT_LOCUS13936</name>
</gene>